<dbReference type="STRING" id="985665.HPL003_22000"/>
<dbReference type="eggNOG" id="COG0438">
    <property type="taxonomic scope" value="Bacteria"/>
</dbReference>
<sequence>MKLLFTFFNPSGGMETLNRIRCRALIKQGIECHLLYTLDGDGKKNIKGIPTFIFSDETRIRALIERQNYDAIIVCTDIQLLYQIRMMGYEGPMIFEIQGMGTYENARAILSDFSGRILSYADALLYPETSHLKKLLTEMFPAMMHFCFDDPLDTESFGYSSYPPKPFPIIGWIGRIERNKNWRDFLNIGAALKLHYPDLYMWMFDDAMLFEPDELADFDHMVCQLNLSDRLIRQSNVPHEMMADYLSLIGDSGGFLCSTSITEGFGYAVAEAMICRCPVVTTDSDGVRAFLYPGKTGLLYQRGNIDQAVQAGISIMENKSLRSKLILRAEKLIKKRFSTVMYVNQFKKMLINLKDRHGQKRANSSVKLNS</sequence>
<dbReference type="SUPFAM" id="SSF53756">
    <property type="entry name" value="UDP-Glycosyltransferase/glycogen phosphorylase"/>
    <property type="match status" value="1"/>
</dbReference>
<proteinExistence type="predicted"/>
<feature type="domain" description="Glycosyl transferase family 1" evidence="1">
    <location>
        <begin position="165"/>
        <end position="331"/>
    </location>
</feature>
<dbReference type="HOGENOM" id="CLU_778119_0_0_9"/>
<name>G7VQ57_PAETH</name>
<gene>
    <name evidence="2" type="ordered locus">HPL003_22000</name>
</gene>
<dbReference type="EMBL" id="CP003107">
    <property type="protein sequence ID" value="AET61126.1"/>
    <property type="molecule type" value="Genomic_DNA"/>
</dbReference>
<dbReference type="AlphaFoldDB" id="G7VQ57"/>
<dbReference type="PANTHER" id="PTHR12526">
    <property type="entry name" value="GLYCOSYLTRANSFERASE"/>
    <property type="match status" value="1"/>
</dbReference>
<organism evidence="2 3">
    <name type="scientific">Paenibacillus terrae (strain HPL-003)</name>
    <dbReference type="NCBI Taxonomy" id="985665"/>
    <lineage>
        <taxon>Bacteria</taxon>
        <taxon>Bacillati</taxon>
        <taxon>Bacillota</taxon>
        <taxon>Bacilli</taxon>
        <taxon>Bacillales</taxon>
        <taxon>Paenibacillaceae</taxon>
        <taxon>Paenibacillus</taxon>
    </lineage>
</organism>
<dbReference type="Proteomes" id="UP000005876">
    <property type="component" value="Chromosome"/>
</dbReference>
<dbReference type="RefSeq" id="WP_014281821.1">
    <property type="nucleotide sequence ID" value="NC_016641.1"/>
</dbReference>
<reference evidence="2 3" key="3">
    <citation type="journal article" date="2012" name="J. Bacteriol.">
        <title>Genome Sequence of Paenibacillus terrae HPL-003, a Xylanase-Producing Bacterium Isolated from Soil Found in Forest Residue.</title>
        <authorList>
            <person name="Shin S.H."/>
            <person name="Kim S."/>
            <person name="Kim J.Y."/>
            <person name="Song H.Y."/>
            <person name="Cho S.J."/>
            <person name="Kim D.R."/>
            <person name="Lee K.I."/>
            <person name="Lim H.K."/>
            <person name="Park N.J."/>
            <person name="Hwang I.T."/>
            <person name="Yang K.S."/>
        </authorList>
    </citation>
    <scope>NUCLEOTIDE SEQUENCE [LARGE SCALE GENOMIC DNA]</scope>
    <source>
        <strain evidence="2 3">HPL-003</strain>
    </source>
</reference>
<evidence type="ECO:0000259" key="1">
    <source>
        <dbReference type="Pfam" id="PF00534"/>
    </source>
</evidence>
<protein>
    <submittedName>
        <fullName evidence="2">Glycosyltransferase</fullName>
    </submittedName>
</protein>
<dbReference type="CDD" id="cd03801">
    <property type="entry name" value="GT4_PimA-like"/>
    <property type="match status" value="1"/>
</dbReference>
<keyword evidence="2" id="KW-0808">Transferase</keyword>
<reference key="2">
    <citation type="submission" date="2011-11" db="EMBL/GenBank/DDBJ databases">
        <authorList>
            <person name="Shin S.H."/>
            <person name="Kim S."/>
            <person name="Kim J.Y."/>
        </authorList>
    </citation>
    <scope>NUCLEOTIDE SEQUENCE</scope>
    <source>
        <strain>HPL-003</strain>
    </source>
</reference>
<evidence type="ECO:0000313" key="2">
    <source>
        <dbReference type="EMBL" id="AET61126.1"/>
    </source>
</evidence>
<dbReference type="KEGG" id="pta:HPL003_22000"/>
<dbReference type="Pfam" id="PF00534">
    <property type="entry name" value="Glycos_transf_1"/>
    <property type="match status" value="1"/>
</dbReference>
<dbReference type="Gene3D" id="3.40.50.2000">
    <property type="entry name" value="Glycogen Phosphorylase B"/>
    <property type="match status" value="2"/>
</dbReference>
<evidence type="ECO:0000313" key="3">
    <source>
        <dbReference type="Proteomes" id="UP000005876"/>
    </source>
</evidence>
<dbReference type="InterPro" id="IPR001296">
    <property type="entry name" value="Glyco_trans_1"/>
</dbReference>
<reference evidence="3" key="1">
    <citation type="submission" date="2011-11" db="EMBL/GenBank/DDBJ databases">
        <title>Complete sequence of Paenibacillus terrae HPL-003.</title>
        <authorList>
            <person name="Shin S.H."/>
            <person name="Kim S."/>
            <person name="Kim J.Y."/>
        </authorList>
    </citation>
    <scope>NUCLEOTIDE SEQUENCE [LARGE SCALE GENOMIC DNA]</scope>
    <source>
        <strain evidence="3">HPL-003</strain>
    </source>
</reference>
<accession>G7VQ57</accession>
<dbReference type="OrthoDB" id="158463at2"/>
<dbReference type="GO" id="GO:0016757">
    <property type="term" value="F:glycosyltransferase activity"/>
    <property type="evidence" value="ECO:0007669"/>
    <property type="project" value="InterPro"/>
</dbReference>